<reference evidence="1 2" key="1">
    <citation type="submission" date="2024-06" db="EMBL/GenBank/DDBJ databases">
        <title>The Natural Products Discovery Center: Release of the First 8490 Sequenced Strains for Exploring Actinobacteria Biosynthetic Diversity.</title>
        <authorList>
            <person name="Kalkreuter E."/>
            <person name="Kautsar S.A."/>
            <person name="Yang D."/>
            <person name="Bader C.D."/>
            <person name="Teijaro C.N."/>
            <person name="Fluegel L."/>
            <person name="Davis C.M."/>
            <person name="Simpson J.R."/>
            <person name="Lauterbach L."/>
            <person name="Steele A.D."/>
            <person name="Gui C."/>
            <person name="Meng S."/>
            <person name="Li G."/>
            <person name="Viehrig K."/>
            <person name="Ye F."/>
            <person name="Su P."/>
            <person name="Kiefer A.F."/>
            <person name="Nichols A."/>
            <person name="Cepeda A.J."/>
            <person name="Yan W."/>
            <person name="Fan B."/>
            <person name="Jiang Y."/>
            <person name="Adhikari A."/>
            <person name="Zheng C.-J."/>
            <person name="Schuster L."/>
            <person name="Cowan T.M."/>
            <person name="Smanski M.J."/>
            <person name="Chevrette M.G."/>
            <person name="De Carvalho L.P.S."/>
            <person name="Shen B."/>
        </authorList>
    </citation>
    <scope>NUCLEOTIDE SEQUENCE [LARGE SCALE GENOMIC DNA]</scope>
    <source>
        <strain evidence="1 2">NPDC048946</strain>
    </source>
</reference>
<evidence type="ECO:0000313" key="1">
    <source>
        <dbReference type="EMBL" id="MEU8132754.1"/>
    </source>
</evidence>
<dbReference type="EMBL" id="JBEZFP010000007">
    <property type="protein sequence ID" value="MEU8132754.1"/>
    <property type="molecule type" value="Genomic_DNA"/>
</dbReference>
<keyword evidence="2" id="KW-1185">Reference proteome</keyword>
<gene>
    <name evidence="1" type="ORF">AB0C36_04515</name>
</gene>
<proteinExistence type="predicted"/>
<name>A0ABV3DCQ1_9ACTN</name>
<sequence length="403" mass="44370">MSTRDANAAPEGGGEAAAAWRDFCGRMAEVGERMLAPEFPGSETERAEGFRHLANQVACWLTYQLGSTDARHPALFTHNNLVYRWGGPNVDQNARRAPVAADGVYRLSVVMNSCEKFIVQVKPGNMHMGVRGVLAEVDSAALGLGPGDTAEIVLSAERPTGHDGPWIELTPAATLLHVRDYYYDWQPAQPAMFALERLDTADRPRTPPTGADIARLLDGAASMVENSITYWNDWVERTATAQPPNTFSVPAFVEGGVQDIVYAFSDVRLGPDEALLVTVAPDQSDQWNAQLQSIGWFESLDFAHRPTSVNQHQAHRNPDGTATLVVAGRDPGTPNWLDTEGRERVFCTQRWTGPREQPHLTAELVGLDRVFDRLPAGTPGISPAERTTEIRRRAEHVAWRFRA</sequence>
<evidence type="ECO:0008006" key="3">
    <source>
        <dbReference type="Google" id="ProtNLM"/>
    </source>
</evidence>
<dbReference type="RefSeq" id="WP_358349091.1">
    <property type="nucleotide sequence ID" value="NZ_JBEZFP010000007.1"/>
</dbReference>
<accession>A0ABV3DCQ1</accession>
<organism evidence="1 2">
    <name type="scientific">Streptodolium elevatio</name>
    <dbReference type="NCBI Taxonomy" id="3157996"/>
    <lineage>
        <taxon>Bacteria</taxon>
        <taxon>Bacillati</taxon>
        <taxon>Actinomycetota</taxon>
        <taxon>Actinomycetes</taxon>
        <taxon>Kitasatosporales</taxon>
        <taxon>Streptomycetaceae</taxon>
        <taxon>Streptodolium</taxon>
    </lineage>
</organism>
<evidence type="ECO:0000313" key="2">
    <source>
        <dbReference type="Proteomes" id="UP001551482"/>
    </source>
</evidence>
<comment type="caution">
    <text evidence="1">The sequence shown here is derived from an EMBL/GenBank/DDBJ whole genome shotgun (WGS) entry which is preliminary data.</text>
</comment>
<protein>
    <recommendedName>
        <fullName evidence="3">DUF1214 domain-containing protein</fullName>
    </recommendedName>
</protein>
<dbReference type="Proteomes" id="UP001551482">
    <property type="component" value="Unassembled WGS sequence"/>
</dbReference>